<evidence type="ECO:0000313" key="10">
    <source>
        <dbReference type="EMBL" id="OGZ17278.1"/>
    </source>
</evidence>
<name>A0A1G2DWL4_9BACT</name>
<dbReference type="EMBL" id="MHLV01000034">
    <property type="protein sequence ID" value="OGZ17278.1"/>
    <property type="molecule type" value="Genomic_DNA"/>
</dbReference>
<dbReference type="PRINTS" id="PR00812">
    <property type="entry name" value="BCTERIALGSPF"/>
</dbReference>
<comment type="subcellular location">
    <subcellularLocation>
        <location evidence="1">Cell inner membrane</location>
        <topology evidence="1">Multi-pass membrane protein</topology>
    </subcellularLocation>
</comment>
<keyword evidence="6 8" id="KW-1133">Transmembrane helix</keyword>
<keyword evidence="7 8" id="KW-0472">Membrane</keyword>
<reference evidence="10 11" key="1">
    <citation type="journal article" date="2016" name="Nat. Commun.">
        <title>Thousands of microbial genomes shed light on interconnected biogeochemical processes in an aquifer system.</title>
        <authorList>
            <person name="Anantharaman K."/>
            <person name="Brown C.T."/>
            <person name="Hug L.A."/>
            <person name="Sharon I."/>
            <person name="Castelle C.J."/>
            <person name="Probst A.J."/>
            <person name="Thomas B.C."/>
            <person name="Singh A."/>
            <person name="Wilkins M.J."/>
            <person name="Karaoz U."/>
            <person name="Brodie E.L."/>
            <person name="Williams K.H."/>
            <person name="Hubbard S.S."/>
            <person name="Banfield J.F."/>
        </authorList>
    </citation>
    <scope>NUCLEOTIDE SEQUENCE [LARGE SCALE GENOMIC DNA]</scope>
</reference>
<dbReference type="AlphaFoldDB" id="A0A1G2DWL4"/>
<dbReference type="Gene3D" id="1.20.81.30">
    <property type="entry name" value="Type II secretion system (T2SS), domain F"/>
    <property type="match status" value="2"/>
</dbReference>
<dbReference type="PANTHER" id="PTHR30012">
    <property type="entry name" value="GENERAL SECRETION PATHWAY PROTEIN"/>
    <property type="match status" value="1"/>
</dbReference>
<accession>A0A1G2DWL4</accession>
<dbReference type="Pfam" id="PF00482">
    <property type="entry name" value="T2SSF"/>
    <property type="match status" value="2"/>
</dbReference>
<dbReference type="Proteomes" id="UP000176752">
    <property type="component" value="Unassembled WGS sequence"/>
</dbReference>
<comment type="caution">
    <text evidence="10">The sequence shown here is derived from an EMBL/GenBank/DDBJ whole genome shotgun (WGS) entry which is preliminary data.</text>
</comment>
<organism evidence="10 11">
    <name type="scientific">Candidatus Nealsonbacteria bacterium RBG_13_36_15</name>
    <dbReference type="NCBI Taxonomy" id="1801660"/>
    <lineage>
        <taxon>Bacteria</taxon>
        <taxon>Candidatus Nealsoniibacteriota</taxon>
    </lineage>
</organism>
<dbReference type="InterPro" id="IPR042094">
    <property type="entry name" value="T2SS_GspF_sf"/>
</dbReference>
<dbReference type="InterPro" id="IPR003004">
    <property type="entry name" value="GspF/PilC"/>
</dbReference>
<dbReference type="GO" id="GO:0005886">
    <property type="term" value="C:plasma membrane"/>
    <property type="evidence" value="ECO:0007669"/>
    <property type="project" value="UniProtKB-SubCell"/>
</dbReference>
<evidence type="ECO:0000256" key="7">
    <source>
        <dbReference type="ARBA" id="ARBA00023136"/>
    </source>
</evidence>
<comment type="similarity">
    <text evidence="2">Belongs to the GSP F family.</text>
</comment>
<feature type="domain" description="Type II secretion system protein GspF" evidence="9">
    <location>
        <begin position="71"/>
        <end position="194"/>
    </location>
</feature>
<gene>
    <name evidence="10" type="ORF">A2Z78_01505</name>
</gene>
<feature type="transmembrane region" description="Helical" evidence="8">
    <location>
        <begin position="213"/>
        <end position="239"/>
    </location>
</feature>
<keyword evidence="3" id="KW-1003">Cell membrane</keyword>
<sequence>MPQYFYTAKSFKGELETGTLEAKDKKELSKILHQKGYVLIGVELETEDKKRKFEISLPFFGRVSLTEKMMFTRNLQVMISAGVSLPRSLSILSEQSKNKIFKKVLNEIGEMVNKGDSFSDSLKKYPDTFSELFVNMVKVGEESGTLEEVLKNLTFQMERDYELKSKIVGAMIYPAVIICAMIGIGTLMLIMVIPQLAETFRELEVDLPPTTRFVIGLGEFLATFWYLVIILIIVLSFLFRRSLKTRGGKRVFDKITLKIPIISPIVKKTNSAQTLRTLSSLIVSGIPIVHALEIVSGSLGNIYFKEAIAQSIEKVQKGEKLSLALRPYQSLYPLMVIQMIEIGEETGQTSEILAKLANFYEEEVTNATKNLSAIIEPVLMLLIGGAVGFFAISMIQPIYSMLGAIK</sequence>
<feature type="domain" description="Type II secretion system protein GspF" evidence="9">
    <location>
        <begin position="275"/>
        <end position="397"/>
    </location>
</feature>
<keyword evidence="4" id="KW-0997">Cell inner membrane</keyword>
<evidence type="ECO:0000256" key="3">
    <source>
        <dbReference type="ARBA" id="ARBA00022475"/>
    </source>
</evidence>
<evidence type="ECO:0000256" key="5">
    <source>
        <dbReference type="ARBA" id="ARBA00022692"/>
    </source>
</evidence>
<evidence type="ECO:0000256" key="2">
    <source>
        <dbReference type="ARBA" id="ARBA00005745"/>
    </source>
</evidence>
<evidence type="ECO:0000313" key="11">
    <source>
        <dbReference type="Proteomes" id="UP000176752"/>
    </source>
</evidence>
<evidence type="ECO:0000256" key="6">
    <source>
        <dbReference type="ARBA" id="ARBA00022989"/>
    </source>
</evidence>
<feature type="transmembrane region" description="Helical" evidence="8">
    <location>
        <begin position="167"/>
        <end position="193"/>
    </location>
</feature>
<evidence type="ECO:0000256" key="8">
    <source>
        <dbReference type="SAM" id="Phobius"/>
    </source>
</evidence>
<dbReference type="FunFam" id="1.20.81.30:FF:000001">
    <property type="entry name" value="Type II secretion system protein F"/>
    <property type="match status" value="2"/>
</dbReference>
<feature type="transmembrane region" description="Helical" evidence="8">
    <location>
        <begin position="378"/>
        <end position="399"/>
    </location>
</feature>
<dbReference type="InterPro" id="IPR018076">
    <property type="entry name" value="T2SS_GspF_dom"/>
</dbReference>
<keyword evidence="5 8" id="KW-0812">Transmembrane</keyword>
<dbReference type="PANTHER" id="PTHR30012:SF0">
    <property type="entry name" value="TYPE II SECRETION SYSTEM PROTEIN F-RELATED"/>
    <property type="match status" value="1"/>
</dbReference>
<evidence type="ECO:0000256" key="1">
    <source>
        <dbReference type="ARBA" id="ARBA00004429"/>
    </source>
</evidence>
<proteinExistence type="inferred from homology"/>
<evidence type="ECO:0000256" key="4">
    <source>
        <dbReference type="ARBA" id="ARBA00022519"/>
    </source>
</evidence>
<dbReference type="STRING" id="1801660.A2Z78_01505"/>
<protein>
    <recommendedName>
        <fullName evidence="9">Type II secretion system protein GspF domain-containing protein</fullName>
    </recommendedName>
</protein>
<evidence type="ECO:0000259" key="9">
    <source>
        <dbReference type="Pfam" id="PF00482"/>
    </source>
</evidence>